<dbReference type="GO" id="GO:0008324">
    <property type="term" value="F:monoatomic cation transmembrane transporter activity"/>
    <property type="evidence" value="ECO:0007669"/>
    <property type="project" value="InterPro"/>
</dbReference>
<keyword evidence="6 9" id="KW-1133">Transmembrane helix</keyword>
<feature type="transmembrane region" description="Helical" evidence="9">
    <location>
        <begin position="276"/>
        <end position="297"/>
    </location>
</feature>
<dbReference type="GO" id="GO:0005886">
    <property type="term" value="C:plasma membrane"/>
    <property type="evidence" value="ECO:0007669"/>
    <property type="project" value="UniProtKB-SubCell"/>
</dbReference>
<feature type="transmembrane region" description="Helical" evidence="9">
    <location>
        <begin position="78"/>
        <end position="100"/>
    </location>
</feature>
<accession>A0A7Z7PNU4</accession>
<dbReference type="KEGG" id="minf:MESINF_1930"/>
<feature type="transmembrane region" description="Helical" evidence="9">
    <location>
        <begin position="12"/>
        <end position="34"/>
    </location>
</feature>
<evidence type="ECO:0000256" key="3">
    <source>
        <dbReference type="ARBA" id="ARBA00022448"/>
    </source>
</evidence>
<feature type="transmembrane region" description="Helical" evidence="9">
    <location>
        <begin position="187"/>
        <end position="204"/>
    </location>
</feature>
<name>A0A7Z7PNU4_9BACT</name>
<evidence type="ECO:0000256" key="2">
    <source>
        <dbReference type="ARBA" id="ARBA00009137"/>
    </source>
</evidence>
<evidence type="ECO:0000256" key="1">
    <source>
        <dbReference type="ARBA" id="ARBA00004651"/>
    </source>
</evidence>
<comment type="similarity">
    <text evidence="2">Belongs to the TrkH potassium transport family.</text>
</comment>
<sequence length="494" mass="55187">MYRNLLKQRYRLVFGYIGNLFVFFPLVMMLPVLYCIWYPSVFVDSLPFLEAAVICFAFGILFKLIMKVKPGAPITVQEGAIIVFFAWVFGIIFSALPFIFGGYLNFTQAIFESTSGLTTTGLTMVNVLAIPDTYLLWRSILQFLGGAGFAIIMMSAILGPGGLGLYKAEGRMDNLVPNIKSSTRTIAVIYTSYAVAGILMYRIAGMNWFDAINHSLTALATGGFSTRLGSIGEFNSLPVEIVTIVLMLLGATGFGIHYTLWRRNFRAFWKNGEPKLMFLIIAFFTPLIMAGTMKYFYESIGTQFRHALFQSVSALTGTGFSTVDFIPWNQMGLYLLTILMIFGGNLDSTSGGLKQYRLFALWKLLWMEIKMYFLPKNALLKEEIWKGETKRYLNHSLVKEILLVFSLYFITYAVGVGITASYGHSLAFSAFEFASALSTVGLSVGITLPSSPVGLIWTETIGMFLGRLEFLVVIYAITKLLRDGKVMLAKRRND</sequence>
<feature type="transmembrane region" description="Helical" evidence="9">
    <location>
        <begin position="325"/>
        <end position="346"/>
    </location>
</feature>
<dbReference type="AlphaFoldDB" id="A0A7Z7PNU4"/>
<keyword evidence="11" id="KW-1185">Reference proteome</keyword>
<organism evidence="10 11">
    <name type="scientific">Mesotoga infera</name>
    <dbReference type="NCBI Taxonomy" id="1236046"/>
    <lineage>
        <taxon>Bacteria</taxon>
        <taxon>Thermotogati</taxon>
        <taxon>Thermotogota</taxon>
        <taxon>Thermotogae</taxon>
        <taxon>Kosmotogales</taxon>
        <taxon>Kosmotogaceae</taxon>
        <taxon>Mesotoga</taxon>
    </lineage>
</organism>
<dbReference type="Pfam" id="PF02386">
    <property type="entry name" value="TrkH"/>
    <property type="match status" value="1"/>
</dbReference>
<evidence type="ECO:0000256" key="7">
    <source>
        <dbReference type="ARBA" id="ARBA00023065"/>
    </source>
</evidence>
<evidence type="ECO:0000313" key="10">
    <source>
        <dbReference type="EMBL" id="SSC13370.1"/>
    </source>
</evidence>
<keyword evidence="4" id="KW-1003">Cell membrane</keyword>
<dbReference type="Proteomes" id="UP000250796">
    <property type="component" value="Chromosome MESINF"/>
</dbReference>
<evidence type="ECO:0000256" key="8">
    <source>
        <dbReference type="ARBA" id="ARBA00023136"/>
    </source>
</evidence>
<keyword evidence="7" id="KW-0406">Ion transport</keyword>
<dbReference type="RefSeq" id="WP_169699523.1">
    <property type="nucleotide sequence ID" value="NZ_LS974202.1"/>
</dbReference>
<dbReference type="GO" id="GO:0030001">
    <property type="term" value="P:metal ion transport"/>
    <property type="evidence" value="ECO:0007669"/>
    <property type="project" value="UniProtKB-ARBA"/>
</dbReference>
<feature type="transmembrane region" description="Helical" evidence="9">
    <location>
        <begin position="237"/>
        <end position="256"/>
    </location>
</feature>
<feature type="transmembrane region" description="Helical" evidence="9">
    <location>
        <begin position="46"/>
        <end position="66"/>
    </location>
</feature>
<protein>
    <submittedName>
        <fullName evidence="10">Trk-type K+ transport systems, membrane components</fullName>
    </submittedName>
</protein>
<dbReference type="PANTHER" id="PTHR32024:SF2">
    <property type="entry name" value="TRK SYSTEM POTASSIUM UPTAKE PROTEIN TRKG-RELATED"/>
    <property type="match status" value="1"/>
</dbReference>
<keyword evidence="8 9" id="KW-0472">Membrane</keyword>
<dbReference type="PANTHER" id="PTHR32024">
    <property type="entry name" value="TRK SYSTEM POTASSIUM UPTAKE PROTEIN TRKG-RELATED"/>
    <property type="match status" value="1"/>
</dbReference>
<dbReference type="InterPro" id="IPR003445">
    <property type="entry name" value="Cat_transpt"/>
</dbReference>
<feature type="transmembrane region" description="Helical" evidence="9">
    <location>
        <begin position="401"/>
        <end position="419"/>
    </location>
</feature>
<feature type="transmembrane region" description="Helical" evidence="9">
    <location>
        <begin position="460"/>
        <end position="481"/>
    </location>
</feature>
<proteinExistence type="inferred from homology"/>
<feature type="transmembrane region" description="Helical" evidence="9">
    <location>
        <begin position="140"/>
        <end position="166"/>
    </location>
</feature>
<keyword evidence="3" id="KW-0813">Transport</keyword>
<evidence type="ECO:0000256" key="9">
    <source>
        <dbReference type="SAM" id="Phobius"/>
    </source>
</evidence>
<dbReference type="EMBL" id="LS974202">
    <property type="protein sequence ID" value="SSC13370.1"/>
    <property type="molecule type" value="Genomic_DNA"/>
</dbReference>
<reference evidence="10 11" key="1">
    <citation type="submission" date="2017-01" db="EMBL/GenBank/DDBJ databases">
        <authorList>
            <person name="Erauso G."/>
        </authorList>
    </citation>
    <scope>NUCLEOTIDE SEQUENCE [LARGE SCALE GENOMIC DNA]</scope>
    <source>
        <strain evidence="10">MESINF1</strain>
    </source>
</reference>
<evidence type="ECO:0000256" key="6">
    <source>
        <dbReference type="ARBA" id="ARBA00022989"/>
    </source>
</evidence>
<evidence type="ECO:0000256" key="5">
    <source>
        <dbReference type="ARBA" id="ARBA00022692"/>
    </source>
</evidence>
<evidence type="ECO:0000313" key="11">
    <source>
        <dbReference type="Proteomes" id="UP000250796"/>
    </source>
</evidence>
<gene>
    <name evidence="10" type="primary">TrkG</name>
    <name evidence="10" type="ORF">MESINF_1930</name>
</gene>
<evidence type="ECO:0000256" key="4">
    <source>
        <dbReference type="ARBA" id="ARBA00022475"/>
    </source>
</evidence>
<comment type="subcellular location">
    <subcellularLocation>
        <location evidence="1">Cell membrane</location>
        <topology evidence="1">Multi-pass membrane protein</topology>
    </subcellularLocation>
</comment>
<keyword evidence="5 9" id="KW-0812">Transmembrane</keyword>